<evidence type="ECO:0000313" key="3">
    <source>
        <dbReference type="WBParaSite" id="PSU_v2.g11250.t1"/>
    </source>
</evidence>
<evidence type="ECO:0000256" key="1">
    <source>
        <dbReference type="SAM" id="MobiDB-lite"/>
    </source>
</evidence>
<organism evidence="2 3">
    <name type="scientific">Panagrolaimus superbus</name>
    <dbReference type="NCBI Taxonomy" id="310955"/>
    <lineage>
        <taxon>Eukaryota</taxon>
        <taxon>Metazoa</taxon>
        <taxon>Ecdysozoa</taxon>
        <taxon>Nematoda</taxon>
        <taxon>Chromadorea</taxon>
        <taxon>Rhabditida</taxon>
        <taxon>Tylenchina</taxon>
        <taxon>Panagrolaimomorpha</taxon>
        <taxon>Panagrolaimoidea</taxon>
        <taxon>Panagrolaimidae</taxon>
        <taxon>Panagrolaimus</taxon>
    </lineage>
</organism>
<sequence>MKLISLDTCDSEANLQYFNASYCTPTYTSRSGSSATTEDLNPYFPQWEFKLQRRFMACEIPDISNCSESTQSDNEDTVEVPPQVYENNSGSQEIVESLSFKKCMGELEEDFRYYW</sequence>
<evidence type="ECO:0000313" key="2">
    <source>
        <dbReference type="Proteomes" id="UP000887577"/>
    </source>
</evidence>
<proteinExistence type="predicted"/>
<reference evidence="3" key="1">
    <citation type="submission" date="2022-11" db="UniProtKB">
        <authorList>
            <consortium name="WormBaseParasite"/>
        </authorList>
    </citation>
    <scope>IDENTIFICATION</scope>
</reference>
<protein>
    <submittedName>
        <fullName evidence="3">Uncharacterized protein</fullName>
    </submittedName>
</protein>
<feature type="region of interest" description="Disordered" evidence="1">
    <location>
        <begin position="66"/>
        <end position="85"/>
    </location>
</feature>
<dbReference type="WBParaSite" id="PSU_v2.g11250.t1">
    <property type="protein sequence ID" value="PSU_v2.g11250.t1"/>
    <property type="gene ID" value="PSU_v2.g11250"/>
</dbReference>
<dbReference type="AlphaFoldDB" id="A0A914XWB3"/>
<keyword evidence="2" id="KW-1185">Reference proteome</keyword>
<accession>A0A914XWB3</accession>
<dbReference type="Proteomes" id="UP000887577">
    <property type="component" value="Unplaced"/>
</dbReference>
<name>A0A914XWB3_9BILA</name>